<proteinExistence type="predicted"/>
<reference evidence="2 3" key="2">
    <citation type="journal article" date="2017" name="Nature">
        <title>The Apostasia genome and the evolution of orchids.</title>
        <authorList>
            <person name="Zhang G.Q."/>
            <person name="Liu K.W."/>
            <person name="Li Z."/>
            <person name="Lohaus R."/>
            <person name="Hsiao Y.Y."/>
            <person name="Niu S.C."/>
            <person name="Wang J.Y."/>
            <person name="Lin Y.C."/>
            <person name="Xu Q."/>
            <person name="Chen L.J."/>
            <person name="Yoshida K."/>
            <person name="Fujiwara S."/>
            <person name="Wang Z.W."/>
            <person name="Zhang Y.Q."/>
            <person name="Mitsuda N."/>
            <person name="Wang M."/>
            <person name="Liu G.H."/>
            <person name="Pecoraro L."/>
            <person name="Huang H.X."/>
            <person name="Xiao X.J."/>
            <person name="Lin M."/>
            <person name="Wu X.Y."/>
            <person name="Wu W.L."/>
            <person name="Chen Y.Y."/>
            <person name="Chang S.B."/>
            <person name="Sakamoto S."/>
            <person name="Ohme-Takagi M."/>
            <person name="Yagi M."/>
            <person name="Zeng S.J."/>
            <person name="Shen C.Y."/>
            <person name="Yeh C.M."/>
            <person name="Luo Y.B."/>
            <person name="Tsai W.C."/>
            <person name="Van de Peer Y."/>
            <person name="Liu Z.J."/>
        </authorList>
    </citation>
    <scope>NUCLEOTIDE SEQUENCE [LARGE SCALE GENOMIC DNA]</scope>
    <source>
        <tissue evidence="2">The whole plant</tissue>
    </source>
</reference>
<evidence type="ECO:0000313" key="3">
    <source>
        <dbReference type="Proteomes" id="UP000233837"/>
    </source>
</evidence>
<evidence type="ECO:0000313" key="2">
    <source>
        <dbReference type="EMBL" id="PKU74246.1"/>
    </source>
</evidence>
<dbReference type="EMBL" id="KZ502678">
    <property type="protein sequence ID" value="PKU74246.1"/>
    <property type="molecule type" value="Genomic_DNA"/>
</dbReference>
<reference evidence="2 3" key="1">
    <citation type="journal article" date="2016" name="Sci. Rep.">
        <title>The Dendrobium catenatum Lindl. genome sequence provides insights into polysaccharide synthase, floral development and adaptive evolution.</title>
        <authorList>
            <person name="Zhang G.Q."/>
            <person name="Xu Q."/>
            <person name="Bian C."/>
            <person name="Tsai W.C."/>
            <person name="Yeh C.M."/>
            <person name="Liu K.W."/>
            <person name="Yoshida K."/>
            <person name="Zhang L.S."/>
            <person name="Chang S.B."/>
            <person name="Chen F."/>
            <person name="Shi Y."/>
            <person name="Su Y.Y."/>
            <person name="Zhang Y.Q."/>
            <person name="Chen L.J."/>
            <person name="Yin Y."/>
            <person name="Lin M."/>
            <person name="Huang H."/>
            <person name="Deng H."/>
            <person name="Wang Z.W."/>
            <person name="Zhu S.L."/>
            <person name="Zhao X."/>
            <person name="Deng C."/>
            <person name="Niu S.C."/>
            <person name="Huang J."/>
            <person name="Wang M."/>
            <person name="Liu G.H."/>
            <person name="Yang H.J."/>
            <person name="Xiao X.J."/>
            <person name="Hsiao Y.Y."/>
            <person name="Wu W.L."/>
            <person name="Chen Y.Y."/>
            <person name="Mitsuda N."/>
            <person name="Ohme-Takagi M."/>
            <person name="Luo Y.B."/>
            <person name="Van de Peer Y."/>
            <person name="Liu Z.J."/>
        </authorList>
    </citation>
    <scope>NUCLEOTIDE SEQUENCE [LARGE SCALE GENOMIC DNA]</scope>
    <source>
        <tissue evidence="2">The whole plant</tissue>
    </source>
</reference>
<sequence>MMHSFNAPNVLAHSRCTRKMADAGSAVISTVKPGARKEEGQDEALEKQSGEEVDESPELSRSLEAMTVSSQNDGG</sequence>
<protein>
    <submittedName>
        <fullName evidence="2">Uncharacterized protein</fullName>
    </submittedName>
</protein>
<feature type="compositionally biased region" description="Basic and acidic residues" evidence="1">
    <location>
        <begin position="35"/>
        <end position="50"/>
    </location>
</feature>
<keyword evidence="3" id="KW-1185">Reference proteome</keyword>
<gene>
    <name evidence="2" type="ORF">MA16_Dca022355</name>
</gene>
<organism evidence="2 3">
    <name type="scientific">Dendrobium catenatum</name>
    <dbReference type="NCBI Taxonomy" id="906689"/>
    <lineage>
        <taxon>Eukaryota</taxon>
        <taxon>Viridiplantae</taxon>
        <taxon>Streptophyta</taxon>
        <taxon>Embryophyta</taxon>
        <taxon>Tracheophyta</taxon>
        <taxon>Spermatophyta</taxon>
        <taxon>Magnoliopsida</taxon>
        <taxon>Liliopsida</taxon>
        <taxon>Asparagales</taxon>
        <taxon>Orchidaceae</taxon>
        <taxon>Epidendroideae</taxon>
        <taxon>Malaxideae</taxon>
        <taxon>Dendrobiinae</taxon>
        <taxon>Dendrobium</taxon>
    </lineage>
</organism>
<name>A0A2I0WEZ8_9ASPA</name>
<dbReference type="Proteomes" id="UP000233837">
    <property type="component" value="Unassembled WGS sequence"/>
</dbReference>
<feature type="region of interest" description="Disordered" evidence="1">
    <location>
        <begin position="30"/>
        <end position="75"/>
    </location>
</feature>
<dbReference type="AlphaFoldDB" id="A0A2I0WEZ8"/>
<evidence type="ECO:0000256" key="1">
    <source>
        <dbReference type="SAM" id="MobiDB-lite"/>
    </source>
</evidence>
<accession>A0A2I0WEZ8</accession>